<evidence type="ECO:0000313" key="8">
    <source>
        <dbReference type="Proteomes" id="UP000550729"/>
    </source>
</evidence>
<dbReference type="Pfam" id="PF00440">
    <property type="entry name" value="TetR_N"/>
    <property type="match status" value="1"/>
</dbReference>
<name>A0A848L201_9ACTN</name>
<evidence type="ECO:0000256" key="2">
    <source>
        <dbReference type="ARBA" id="ARBA00023125"/>
    </source>
</evidence>
<dbReference type="InterPro" id="IPR009057">
    <property type="entry name" value="Homeodomain-like_sf"/>
</dbReference>
<keyword evidence="8" id="KW-1185">Reference proteome</keyword>
<feature type="region of interest" description="Disordered" evidence="5">
    <location>
        <begin position="39"/>
        <end position="60"/>
    </location>
</feature>
<keyword evidence="3" id="KW-0804">Transcription</keyword>
<organism evidence="7 8">
    <name type="scientific">Gordonia asplenii</name>
    <dbReference type="NCBI Taxonomy" id="2725283"/>
    <lineage>
        <taxon>Bacteria</taxon>
        <taxon>Bacillati</taxon>
        <taxon>Actinomycetota</taxon>
        <taxon>Actinomycetes</taxon>
        <taxon>Mycobacteriales</taxon>
        <taxon>Gordoniaceae</taxon>
        <taxon>Gordonia</taxon>
    </lineage>
</organism>
<evidence type="ECO:0000313" key="7">
    <source>
        <dbReference type="EMBL" id="NMO02633.1"/>
    </source>
</evidence>
<reference evidence="7 8" key="1">
    <citation type="submission" date="2020-04" db="EMBL/GenBank/DDBJ databases">
        <title>Gordonia sp. nov. TBRC 11910.</title>
        <authorList>
            <person name="Suriyachadkun C."/>
        </authorList>
    </citation>
    <scope>NUCLEOTIDE SEQUENCE [LARGE SCALE GENOMIC DNA]</scope>
    <source>
        <strain evidence="7 8">TBRC 11910</strain>
    </source>
</reference>
<sequence>MVQGTFVAALALRDQSFLDASTREIERILLPKNASREFAYDSTPLSPPSEPEPPVASRRRTHRDRLLDKGIELLFERGYHGMTVDALLAAAQVPKGSFYHHFGSKEAFTLAVLDNYDDFHRKTLAAWVSGHDELPTALRLRGYYDELVAIFVASGFRRSDLAGKLATEVATTSEPLRSTLATLIRQWRSQLEVVLAEGRLRGDVRADVSVEDQSAALLSLINGAFVVSSSTRDTVALDSVADAIVAVVTP</sequence>
<dbReference type="InterPro" id="IPR036271">
    <property type="entry name" value="Tet_transcr_reg_TetR-rel_C_sf"/>
</dbReference>
<evidence type="ECO:0000256" key="5">
    <source>
        <dbReference type="SAM" id="MobiDB-lite"/>
    </source>
</evidence>
<evidence type="ECO:0000256" key="3">
    <source>
        <dbReference type="ARBA" id="ARBA00023163"/>
    </source>
</evidence>
<dbReference type="Gene3D" id="1.10.357.10">
    <property type="entry name" value="Tetracycline Repressor, domain 2"/>
    <property type="match status" value="1"/>
</dbReference>
<dbReference type="PANTHER" id="PTHR47506:SF6">
    <property type="entry name" value="HTH-TYPE TRANSCRIPTIONAL REPRESSOR NEMR"/>
    <property type="match status" value="1"/>
</dbReference>
<comment type="caution">
    <text evidence="7">The sequence shown here is derived from an EMBL/GenBank/DDBJ whole genome shotgun (WGS) entry which is preliminary data.</text>
</comment>
<feature type="DNA-binding region" description="H-T-H motif" evidence="4">
    <location>
        <begin position="83"/>
        <end position="102"/>
    </location>
</feature>
<keyword evidence="2 4" id="KW-0238">DNA-binding</keyword>
<feature type="domain" description="HTH tetR-type" evidence="6">
    <location>
        <begin position="60"/>
        <end position="120"/>
    </location>
</feature>
<dbReference type="AlphaFoldDB" id="A0A848L201"/>
<dbReference type="Pfam" id="PF16925">
    <property type="entry name" value="TetR_C_13"/>
    <property type="match status" value="1"/>
</dbReference>
<dbReference type="GO" id="GO:0003677">
    <property type="term" value="F:DNA binding"/>
    <property type="evidence" value="ECO:0007669"/>
    <property type="project" value="UniProtKB-UniRule"/>
</dbReference>
<dbReference type="Proteomes" id="UP000550729">
    <property type="component" value="Unassembled WGS sequence"/>
</dbReference>
<dbReference type="SUPFAM" id="SSF48498">
    <property type="entry name" value="Tetracyclin repressor-like, C-terminal domain"/>
    <property type="match status" value="1"/>
</dbReference>
<dbReference type="PRINTS" id="PR00455">
    <property type="entry name" value="HTHTETR"/>
</dbReference>
<gene>
    <name evidence="7" type="ORF">HH308_15580</name>
</gene>
<feature type="compositionally biased region" description="Pro residues" evidence="5">
    <location>
        <begin position="45"/>
        <end position="54"/>
    </location>
</feature>
<proteinExistence type="predicted"/>
<dbReference type="SUPFAM" id="SSF46689">
    <property type="entry name" value="Homeodomain-like"/>
    <property type="match status" value="1"/>
</dbReference>
<evidence type="ECO:0000256" key="1">
    <source>
        <dbReference type="ARBA" id="ARBA00023015"/>
    </source>
</evidence>
<accession>A0A848L201</accession>
<dbReference type="InterPro" id="IPR001647">
    <property type="entry name" value="HTH_TetR"/>
</dbReference>
<keyword evidence="1" id="KW-0805">Transcription regulation</keyword>
<evidence type="ECO:0000256" key="4">
    <source>
        <dbReference type="PROSITE-ProRule" id="PRU00335"/>
    </source>
</evidence>
<protein>
    <submittedName>
        <fullName evidence="7">TetR/AcrR family transcriptional regulator</fullName>
    </submittedName>
</protein>
<dbReference type="EMBL" id="JABBNB010000015">
    <property type="protein sequence ID" value="NMO02633.1"/>
    <property type="molecule type" value="Genomic_DNA"/>
</dbReference>
<dbReference type="PANTHER" id="PTHR47506">
    <property type="entry name" value="TRANSCRIPTIONAL REGULATORY PROTEIN"/>
    <property type="match status" value="1"/>
</dbReference>
<dbReference type="InterPro" id="IPR011075">
    <property type="entry name" value="TetR_C"/>
</dbReference>
<evidence type="ECO:0000259" key="6">
    <source>
        <dbReference type="PROSITE" id="PS50977"/>
    </source>
</evidence>
<dbReference type="PROSITE" id="PS50977">
    <property type="entry name" value="HTH_TETR_2"/>
    <property type="match status" value="1"/>
</dbReference>